<dbReference type="Proteomes" id="UP000720189">
    <property type="component" value="Unassembled WGS sequence"/>
</dbReference>
<reference evidence="1" key="1">
    <citation type="journal article" date="2021" name="Nat. Commun.">
        <title>Genetic determinants of endophytism in the Arabidopsis root mycobiome.</title>
        <authorList>
            <person name="Mesny F."/>
            <person name="Miyauchi S."/>
            <person name="Thiergart T."/>
            <person name="Pickel B."/>
            <person name="Atanasova L."/>
            <person name="Karlsson M."/>
            <person name="Huettel B."/>
            <person name="Barry K.W."/>
            <person name="Haridas S."/>
            <person name="Chen C."/>
            <person name="Bauer D."/>
            <person name="Andreopoulos W."/>
            <person name="Pangilinan J."/>
            <person name="LaButti K."/>
            <person name="Riley R."/>
            <person name="Lipzen A."/>
            <person name="Clum A."/>
            <person name="Drula E."/>
            <person name="Henrissat B."/>
            <person name="Kohler A."/>
            <person name="Grigoriev I.V."/>
            <person name="Martin F.M."/>
            <person name="Hacquard S."/>
        </authorList>
    </citation>
    <scope>NUCLEOTIDE SEQUENCE</scope>
    <source>
        <strain evidence="1">MPI-CAGE-AT-0023</strain>
    </source>
</reference>
<sequence>MQLPVEMFVEDHLSKRPVAPSVAEFNIERHKYVARRPTALVVFWLSDAGRDQIRFFTLKDKKDGLCKISPLSNFQKNISKFVWYSEFFVHPTTNAKTQAPLIKNTIKQAAQAAKARVETHQPQPVPHASVLAPKDLDDPPIKPQDSSLSWVQTAIAAYKDTKSFSALEQIHSAVQYSKGSPRTWTTRKPQGLYPKWHKDLGKFSITCE</sequence>
<gene>
    <name evidence="1" type="ORF">BKA55DRAFT_36719</name>
</gene>
<evidence type="ECO:0000313" key="1">
    <source>
        <dbReference type="EMBL" id="KAH7270182.1"/>
    </source>
</evidence>
<name>A0A9P9KX46_FUSRE</name>
<dbReference type="EMBL" id="JAGMUX010000001">
    <property type="protein sequence ID" value="KAH7270182.1"/>
    <property type="molecule type" value="Genomic_DNA"/>
</dbReference>
<dbReference type="RefSeq" id="XP_046056950.1">
    <property type="nucleotide sequence ID" value="XM_046185877.1"/>
</dbReference>
<dbReference type="GeneID" id="70215831"/>
<proteinExistence type="predicted"/>
<evidence type="ECO:0000313" key="2">
    <source>
        <dbReference type="Proteomes" id="UP000720189"/>
    </source>
</evidence>
<protein>
    <submittedName>
        <fullName evidence="1">Uncharacterized protein</fullName>
    </submittedName>
</protein>
<dbReference type="AlphaFoldDB" id="A0A9P9KX46"/>
<dbReference type="OrthoDB" id="5105954at2759"/>
<accession>A0A9P9KX46</accession>
<keyword evidence="2" id="KW-1185">Reference proteome</keyword>
<comment type="caution">
    <text evidence="1">The sequence shown here is derived from an EMBL/GenBank/DDBJ whole genome shotgun (WGS) entry which is preliminary data.</text>
</comment>
<organism evidence="1 2">
    <name type="scientific">Fusarium redolens</name>
    <dbReference type="NCBI Taxonomy" id="48865"/>
    <lineage>
        <taxon>Eukaryota</taxon>
        <taxon>Fungi</taxon>
        <taxon>Dikarya</taxon>
        <taxon>Ascomycota</taxon>
        <taxon>Pezizomycotina</taxon>
        <taxon>Sordariomycetes</taxon>
        <taxon>Hypocreomycetidae</taxon>
        <taxon>Hypocreales</taxon>
        <taxon>Nectriaceae</taxon>
        <taxon>Fusarium</taxon>
        <taxon>Fusarium redolens species complex</taxon>
    </lineage>
</organism>